<gene>
    <name evidence="2" type="ORF">AB6A40_001360</name>
</gene>
<feature type="region of interest" description="Disordered" evidence="1">
    <location>
        <begin position="161"/>
        <end position="210"/>
    </location>
</feature>
<accession>A0ABD6EB61</accession>
<dbReference type="AlphaFoldDB" id="A0ABD6EB61"/>
<organism evidence="2 3">
    <name type="scientific">Gnathostoma spinigerum</name>
    <dbReference type="NCBI Taxonomy" id="75299"/>
    <lineage>
        <taxon>Eukaryota</taxon>
        <taxon>Metazoa</taxon>
        <taxon>Ecdysozoa</taxon>
        <taxon>Nematoda</taxon>
        <taxon>Chromadorea</taxon>
        <taxon>Rhabditida</taxon>
        <taxon>Spirurina</taxon>
        <taxon>Gnathostomatomorpha</taxon>
        <taxon>Gnathostomatoidea</taxon>
        <taxon>Gnathostomatidae</taxon>
        <taxon>Gnathostoma</taxon>
    </lineage>
</organism>
<evidence type="ECO:0000256" key="1">
    <source>
        <dbReference type="SAM" id="MobiDB-lite"/>
    </source>
</evidence>
<comment type="caution">
    <text evidence="2">The sequence shown here is derived from an EMBL/GenBank/DDBJ whole genome shotgun (WGS) entry which is preliminary data.</text>
</comment>
<feature type="compositionally biased region" description="Pro residues" evidence="1">
    <location>
        <begin position="170"/>
        <end position="186"/>
    </location>
</feature>
<feature type="region of interest" description="Disordered" evidence="1">
    <location>
        <begin position="119"/>
        <end position="145"/>
    </location>
</feature>
<feature type="compositionally biased region" description="Polar residues" evidence="1">
    <location>
        <begin position="119"/>
        <end position="134"/>
    </location>
</feature>
<evidence type="ECO:0000313" key="2">
    <source>
        <dbReference type="EMBL" id="MFH4974651.1"/>
    </source>
</evidence>
<dbReference type="Proteomes" id="UP001608902">
    <property type="component" value="Unassembled WGS sequence"/>
</dbReference>
<keyword evidence="3" id="KW-1185">Reference proteome</keyword>
<sequence length="380" mass="42561">MCGCAQSARNVQAPPGKLSSHSFTFETVDTPILPLATSGAYSRRSNPFNGFTLEPAPASFGYEIGPPAAPPPPRACMDDCFPPNRMIPERSALSSAERPQVVYIPISTIGIPELPPQRALSSQMDSYSMPQQPIRSRPSPGLNPLFEEDYLSFPRAFNSDYTSATGRSAPPLPAPPPMRSRGPPPTYSTSFPNRASGVRSYNPQHGKMGGYGSRLISDELLGPLIKIRREMGTDSRPLRMELDSRRLFREGDLQGNEEGNGWKRFRHKTEDRNTELYPLSTSVLRSVLTRNRHQKSDGRTYPYPSNREVILAYLRGINGFHKRHPNSEIEPMRHPVAGINERKRWISASNRKPSFVRSHPIEQISNSPSTYFEDNHLSFQ</sequence>
<name>A0ABD6EB61_9BILA</name>
<protein>
    <submittedName>
        <fullName evidence="2">Uncharacterized protein</fullName>
    </submittedName>
</protein>
<reference evidence="2 3" key="1">
    <citation type="submission" date="2024-08" db="EMBL/GenBank/DDBJ databases">
        <title>Gnathostoma spinigerum genome.</title>
        <authorList>
            <person name="Gonzalez-Bertolin B."/>
            <person name="Monzon S."/>
            <person name="Zaballos A."/>
            <person name="Jimenez P."/>
            <person name="Dekumyoy P."/>
            <person name="Varona S."/>
            <person name="Cuesta I."/>
            <person name="Sumanam S."/>
            <person name="Adisakwattana P."/>
            <person name="Gasser R.B."/>
            <person name="Hernandez-Gonzalez A."/>
            <person name="Young N.D."/>
            <person name="Perteguer M.J."/>
        </authorList>
    </citation>
    <scope>NUCLEOTIDE SEQUENCE [LARGE SCALE GENOMIC DNA]</scope>
    <source>
        <strain evidence="2">AL3</strain>
        <tissue evidence="2">Liver</tissue>
    </source>
</reference>
<proteinExistence type="predicted"/>
<feature type="compositionally biased region" description="Polar residues" evidence="1">
    <location>
        <begin position="187"/>
        <end position="203"/>
    </location>
</feature>
<evidence type="ECO:0000313" key="3">
    <source>
        <dbReference type="Proteomes" id="UP001608902"/>
    </source>
</evidence>
<dbReference type="EMBL" id="JBGFUD010000496">
    <property type="protein sequence ID" value="MFH4974651.1"/>
    <property type="molecule type" value="Genomic_DNA"/>
</dbReference>